<dbReference type="NCBIfam" id="TIGR00022">
    <property type="entry name" value="YhcH/YjgK/YiaL family protein"/>
    <property type="match status" value="1"/>
</dbReference>
<dbReference type="Gene3D" id="2.60.120.370">
    <property type="entry name" value="YhcH/YjgK/YiaL"/>
    <property type="match status" value="1"/>
</dbReference>
<dbReference type="GO" id="GO:0005829">
    <property type="term" value="C:cytosol"/>
    <property type="evidence" value="ECO:0007669"/>
    <property type="project" value="TreeGrafter"/>
</dbReference>
<dbReference type="eggNOG" id="COG2731">
    <property type="taxonomic scope" value="Bacteria"/>
</dbReference>
<organism evidence="1 2">
    <name type="scientific">Thermophagus xiamenensis</name>
    <dbReference type="NCBI Taxonomy" id="385682"/>
    <lineage>
        <taxon>Bacteria</taxon>
        <taxon>Pseudomonadati</taxon>
        <taxon>Bacteroidota</taxon>
        <taxon>Bacteroidia</taxon>
        <taxon>Marinilabiliales</taxon>
        <taxon>Marinilabiliaceae</taxon>
        <taxon>Thermophagus</taxon>
    </lineage>
</organism>
<dbReference type="OrthoDB" id="9792756at2"/>
<dbReference type="RefSeq" id="WP_010527216.1">
    <property type="nucleotide sequence ID" value="NZ_AFSL01000039.1"/>
</dbReference>
<reference evidence="1 2" key="1">
    <citation type="submission" date="2016-10" db="EMBL/GenBank/DDBJ databases">
        <authorList>
            <person name="de Groot N.N."/>
        </authorList>
    </citation>
    <scope>NUCLEOTIDE SEQUENCE [LARGE SCALE GENOMIC DNA]</scope>
    <source>
        <strain evidence="1 2">DSM 19012</strain>
    </source>
</reference>
<evidence type="ECO:0000313" key="2">
    <source>
        <dbReference type="Proteomes" id="UP000181976"/>
    </source>
</evidence>
<name>A0A1I2A3X4_9BACT</name>
<accession>A0A1I2A3X4</accession>
<keyword evidence="2" id="KW-1185">Reference proteome</keyword>
<proteinExistence type="predicted"/>
<dbReference type="InParanoid" id="A0A1I2A3X4"/>
<gene>
    <name evidence="1" type="ORF">SAMN05444380_11085</name>
</gene>
<dbReference type="PANTHER" id="PTHR34986">
    <property type="entry name" value="EVOLVED BETA-GALACTOSIDASE SUBUNIT BETA"/>
    <property type="match status" value="1"/>
</dbReference>
<dbReference type="Pfam" id="PF04074">
    <property type="entry name" value="DUF386"/>
    <property type="match status" value="1"/>
</dbReference>
<dbReference type="STRING" id="385682.SAMN05444380_11085"/>
<dbReference type="Proteomes" id="UP000181976">
    <property type="component" value="Unassembled WGS sequence"/>
</dbReference>
<sequence length="153" mass="17611">MIIDTFENAARYYMIHPALEIVLDYLENFDISEFKEGKIELKGDDVFVNAIEQSTMAESEAVWESHQRYIDVHYLLEGEEIIKYAEENKMKVKVPYDAEKDCTFFEDGEGMKVNYPKGGFVIFFPEEIHKAMVAVEGKPSTVKKLVAKIKVDA</sequence>
<dbReference type="InterPro" id="IPR037012">
    <property type="entry name" value="NanQ/TabA/YiaL_sf"/>
</dbReference>
<dbReference type="PANTHER" id="PTHR34986:SF1">
    <property type="entry name" value="PROTEIN YIAL"/>
    <property type="match status" value="1"/>
</dbReference>
<dbReference type="FunCoup" id="A0A1I2A3X4">
    <property type="interactions" value="10"/>
</dbReference>
<dbReference type="InterPro" id="IPR004375">
    <property type="entry name" value="NanQ/TabA/YiaL"/>
</dbReference>
<protein>
    <submittedName>
        <fullName evidence="1">YhcH/YjgK/YiaL family protein</fullName>
    </submittedName>
</protein>
<dbReference type="AlphaFoldDB" id="A0A1I2A3X4"/>
<dbReference type="SUPFAM" id="SSF51197">
    <property type="entry name" value="Clavaminate synthase-like"/>
    <property type="match status" value="1"/>
</dbReference>
<dbReference type="EMBL" id="FONA01000010">
    <property type="protein sequence ID" value="SFE37593.1"/>
    <property type="molecule type" value="Genomic_DNA"/>
</dbReference>
<evidence type="ECO:0000313" key="1">
    <source>
        <dbReference type="EMBL" id="SFE37593.1"/>
    </source>
</evidence>